<organism evidence="2 3">
    <name type="scientific">Polarella glacialis</name>
    <name type="common">Dinoflagellate</name>
    <dbReference type="NCBI Taxonomy" id="89957"/>
    <lineage>
        <taxon>Eukaryota</taxon>
        <taxon>Sar</taxon>
        <taxon>Alveolata</taxon>
        <taxon>Dinophyceae</taxon>
        <taxon>Suessiales</taxon>
        <taxon>Suessiaceae</taxon>
        <taxon>Polarella</taxon>
    </lineage>
</organism>
<dbReference type="Proteomes" id="UP000626109">
    <property type="component" value="Unassembled WGS sequence"/>
</dbReference>
<dbReference type="AlphaFoldDB" id="A0A813JER8"/>
<keyword evidence="1" id="KW-0732">Signal</keyword>
<sequence length="106" mass="11815">MAPGRSLCPCGRSCCCCCCCYCCCCCCCCCCHCCCCCCCRCCCCCCCCCCYSCCCHCWCCRCFSFLFFSFSQRKIINGSDQRPDTLCHCFLSCAEGSTPRQRRTVV</sequence>
<feature type="signal peptide" evidence="1">
    <location>
        <begin position="1"/>
        <end position="33"/>
    </location>
</feature>
<proteinExistence type="predicted"/>
<dbReference type="EMBL" id="CAJNNW010025372">
    <property type="protein sequence ID" value="CAE8677013.1"/>
    <property type="molecule type" value="Genomic_DNA"/>
</dbReference>
<name>A0A813JER8_POLGL</name>
<evidence type="ECO:0008006" key="4">
    <source>
        <dbReference type="Google" id="ProtNLM"/>
    </source>
</evidence>
<comment type="caution">
    <text evidence="2">The sequence shown here is derived from an EMBL/GenBank/DDBJ whole genome shotgun (WGS) entry which is preliminary data.</text>
</comment>
<evidence type="ECO:0000313" key="3">
    <source>
        <dbReference type="Proteomes" id="UP000626109"/>
    </source>
</evidence>
<reference evidence="2" key="1">
    <citation type="submission" date="2021-02" db="EMBL/GenBank/DDBJ databases">
        <authorList>
            <person name="Dougan E. K."/>
            <person name="Rhodes N."/>
            <person name="Thang M."/>
            <person name="Chan C."/>
        </authorList>
    </citation>
    <scope>NUCLEOTIDE SEQUENCE</scope>
</reference>
<accession>A0A813JER8</accession>
<evidence type="ECO:0000313" key="2">
    <source>
        <dbReference type="EMBL" id="CAE8677013.1"/>
    </source>
</evidence>
<protein>
    <recommendedName>
        <fullName evidence="4">Secreted protein</fullName>
    </recommendedName>
</protein>
<evidence type="ECO:0000256" key="1">
    <source>
        <dbReference type="SAM" id="SignalP"/>
    </source>
</evidence>
<feature type="chain" id="PRO_5032921990" description="Secreted protein" evidence="1">
    <location>
        <begin position="34"/>
        <end position="106"/>
    </location>
</feature>
<gene>
    <name evidence="2" type="ORF">PGLA2088_LOCUS20147</name>
</gene>